<evidence type="ECO:0000313" key="1">
    <source>
        <dbReference type="EMBL" id="RCK51071.1"/>
    </source>
</evidence>
<name>A0A367XE45_9PROT</name>
<dbReference type="AlphaFoldDB" id="A0A367XE45"/>
<protein>
    <submittedName>
        <fullName evidence="1">Uncharacterized protein</fullName>
    </submittedName>
</protein>
<proteinExistence type="predicted"/>
<evidence type="ECO:0000313" key="2">
    <source>
        <dbReference type="Proteomes" id="UP000252266"/>
    </source>
</evidence>
<reference evidence="1 2" key="1">
    <citation type="submission" date="2014-07" db="EMBL/GenBank/DDBJ databases">
        <title>Draft genome sequence of Thalassospira xiamenensis IB13.</title>
        <authorList>
            <person name="Lai Q."/>
            <person name="Shao Z."/>
        </authorList>
    </citation>
    <scope>NUCLEOTIDE SEQUENCE [LARGE SCALE GENOMIC DNA]</scope>
    <source>
        <strain evidence="1 2">IB13</strain>
    </source>
</reference>
<gene>
    <name evidence="1" type="ORF">TH44_09945</name>
</gene>
<organism evidence="1 2">
    <name type="scientific">Thalassospira xiamenensis</name>
    <dbReference type="NCBI Taxonomy" id="220697"/>
    <lineage>
        <taxon>Bacteria</taxon>
        <taxon>Pseudomonadati</taxon>
        <taxon>Pseudomonadota</taxon>
        <taxon>Alphaproteobacteria</taxon>
        <taxon>Rhodospirillales</taxon>
        <taxon>Thalassospiraceae</taxon>
        <taxon>Thalassospira</taxon>
    </lineage>
</organism>
<dbReference type="Proteomes" id="UP000252266">
    <property type="component" value="Unassembled WGS sequence"/>
</dbReference>
<sequence length="59" mass="6903">MTQSLLITALLQPVVKRRKNGSFDHLARDFTNWHGLCGNVRAKTKNRWQSRLPIMEDPR</sequence>
<dbReference type="EMBL" id="JPWJ01000004">
    <property type="protein sequence ID" value="RCK51071.1"/>
    <property type="molecule type" value="Genomic_DNA"/>
</dbReference>
<comment type="caution">
    <text evidence="1">The sequence shown here is derived from an EMBL/GenBank/DDBJ whole genome shotgun (WGS) entry which is preliminary data.</text>
</comment>
<accession>A0A367XE45</accession>